<dbReference type="GO" id="GO:0000209">
    <property type="term" value="P:protein polyubiquitination"/>
    <property type="evidence" value="ECO:0007669"/>
    <property type="project" value="TreeGrafter"/>
</dbReference>
<name>A0AAV1ITG1_9NEOP</name>
<dbReference type="CDD" id="cd16574">
    <property type="entry name" value="RING-HC_Topors"/>
    <property type="match status" value="1"/>
</dbReference>
<evidence type="ECO:0000256" key="14">
    <source>
        <dbReference type="ARBA" id="ARBA00079184"/>
    </source>
</evidence>
<gene>
    <name evidence="18" type="ORF">LNINA_LOCUS296</name>
</gene>
<dbReference type="PROSITE" id="PS00518">
    <property type="entry name" value="ZF_RING_1"/>
    <property type="match status" value="1"/>
</dbReference>
<dbReference type="AlphaFoldDB" id="A0AAV1ITG1"/>
<evidence type="ECO:0000256" key="11">
    <source>
        <dbReference type="ARBA" id="ARBA00076856"/>
    </source>
</evidence>
<comment type="caution">
    <text evidence="18">The sequence shown here is derived from an EMBL/GenBank/DDBJ whole genome shotgun (WGS) entry which is preliminary data.</text>
</comment>
<dbReference type="SMART" id="SM00184">
    <property type="entry name" value="RING"/>
    <property type="match status" value="1"/>
</dbReference>
<protein>
    <recommendedName>
        <fullName evidence="10">E3 ubiquitin-protein ligase Topors</fullName>
        <ecNumber evidence="2">2.3.2.27</ecNumber>
    </recommendedName>
    <alternativeName>
        <fullName evidence="11">RING-type E3 ubiquitin transferase Topors</fullName>
    </alternativeName>
    <alternativeName>
        <fullName evidence="13">SUMO1-protein E3 ligase Topors</fullName>
    </alternativeName>
    <alternativeName>
        <fullName evidence="12">Topoisomerase I-binding RING finger protein</fullName>
    </alternativeName>
    <alternativeName>
        <fullName evidence="14">Topoisomerase I-binding arginine/serine-rich protein</fullName>
    </alternativeName>
</protein>
<feature type="compositionally biased region" description="Polar residues" evidence="16">
    <location>
        <begin position="316"/>
        <end position="325"/>
    </location>
</feature>
<dbReference type="FunFam" id="3.30.40.10:FF:000136">
    <property type="entry name" value="E3 ubiquitin-protein ligase Topors"/>
    <property type="match status" value="1"/>
</dbReference>
<evidence type="ECO:0000259" key="17">
    <source>
        <dbReference type="PROSITE" id="PS50089"/>
    </source>
</evidence>
<evidence type="ECO:0000256" key="15">
    <source>
        <dbReference type="PROSITE-ProRule" id="PRU00175"/>
    </source>
</evidence>
<feature type="region of interest" description="Disordered" evidence="16">
    <location>
        <begin position="1"/>
        <end position="31"/>
    </location>
</feature>
<dbReference type="EC" id="2.3.2.27" evidence="2"/>
<keyword evidence="9" id="KW-0804">Transcription</keyword>
<keyword evidence="3" id="KW-0808">Transferase</keyword>
<dbReference type="PROSITE" id="PS50089">
    <property type="entry name" value="ZF_RING_2"/>
    <property type="match status" value="1"/>
</dbReference>
<dbReference type="InterPro" id="IPR058745">
    <property type="entry name" value="PWI_Topors"/>
</dbReference>
<keyword evidence="5 15" id="KW-0863">Zinc-finger</keyword>
<evidence type="ECO:0000256" key="4">
    <source>
        <dbReference type="ARBA" id="ARBA00022723"/>
    </source>
</evidence>
<sequence>METLSTTSQGDSSIKSEDSSPQQESGRSSPPPNCAICLGTCKNKSFTDSCLHQFCFRCILRWSKVKAECPLCKQIFKSIIHNVRSNSQYEEYMVEQRTQVEDIERIEIDNISNAAQRFRFRATLTLPSRDSWAIEQILLNRTDARRQPPAHRRRQPSYFRRTVYRHNLWARPLPDFTGRYRDCTPEFYRYNNSQMHRLVPWLTRELHYLLNENVQHICFVMSQIMELLPSYHINSSEFREATQRYFGDRTEHFLHELYCFASTPYDMAGYDRNVQYTTDSRVSTMINEIISSSDNDSSLDSDINIEDFLRQFPISSQYPAGSSQDVPRPQFDTVNTNPPTNDVIPIETISHSDTDDNSSEVMVVGYIKPPHARTPEVVDLLESDSDVVIEDDPQPSTTVQPQTSQSQESRSVSLVKVTLKQHHPTPAATIANFPTATPATTAPTVSDSDDSTYTPPLPRRKRPSSDTNSSSTKTSSSSESEYRTPSSSTVSYYSSSSSSVAYSSSDSCSSDSYTPRAKKVKRKKTKRKSSNDKSKKKLKRSKSKSKNKKSKSESASTKDTSRKSNSGIGVKSSKSTNSERTQFLDQPSTSGTQNRSKSNKRKMDSKRSSNESKRLRSAISVVTNQKHLRSSGSETSQANSSKPNSVDEGTTQAREKPVPENVTNSSVVENSDTSESETHNPYIDRIIQYLKNK</sequence>
<dbReference type="InterPro" id="IPR018957">
    <property type="entry name" value="Znf_C3HC4_RING-type"/>
</dbReference>
<comment type="catalytic activity">
    <reaction evidence="1">
        <text>S-ubiquitinyl-[E2 ubiquitin-conjugating enzyme]-L-cysteine + [acceptor protein]-L-lysine = [E2 ubiquitin-conjugating enzyme]-L-cysteine + N(6)-ubiquitinyl-[acceptor protein]-L-lysine.</text>
        <dbReference type="EC" id="2.3.2.27"/>
    </reaction>
</comment>
<evidence type="ECO:0000256" key="5">
    <source>
        <dbReference type="ARBA" id="ARBA00022771"/>
    </source>
</evidence>
<evidence type="ECO:0000256" key="13">
    <source>
        <dbReference type="ARBA" id="ARBA00079040"/>
    </source>
</evidence>
<evidence type="ECO:0000256" key="1">
    <source>
        <dbReference type="ARBA" id="ARBA00000900"/>
    </source>
</evidence>
<dbReference type="GO" id="GO:0005634">
    <property type="term" value="C:nucleus"/>
    <property type="evidence" value="ECO:0007669"/>
    <property type="project" value="UniProtKB-ARBA"/>
</dbReference>
<proteinExistence type="predicted"/>
<feature type="compositionally biased region" description="Low complexity" evidence="16">
    <location>
        <begin position="424"/>
        <end position="444"/>
    </location>
</feature>
<reference evidence="18 19" key="1">
    <citation type="submission" date="2023-11" db="EMBL/GenBank/DDBJ databases">
        <authorList>
            <person name="Okamura Y."/>
        </authorList>
    </citation>
    <scope>NUCLEOTIDE SEQUENCE [LARGE SCALE GENOMIC DNA]</scope>
</reference>
<keyword evidence="8" id="KW-0805">Transcription regulation</keyword>
<dbReference type="Gene3D" id="3.30.40.10">
    <property type="entry name" value="Zinc/RING finger domain, C3HC4 (zinc finger)"/>
    <property type="match status" value="1"/>
</dbReference>
<evidence type="ECO:0000256" key="10">
    <source>
        <dbReference type="ARBA" id="ARBA00071236"/>
    </source>
</evidence>
<evidence type="ECO:0000256" key="16">
    <source>
        <dbReference type="SAM" id="MobiDB-lite"/>
    </source>
</evidence>
<accession>A0AAV1ITG1</accession>
<dbReference type="GO" id="GO:0061630">
    <property type="term" value="F:ubiquitin protein ligase activity"/>
    <property type="evidence" value="ECO:0007669"/>
    <property type="project" value="UniProtKB-EC"/>
</dbReference>
<evidence type="ECO:0000256" key="12">
    <source>
        <dbReference type="ARBA" id="ARBA00076940"/>
    </source>
</evidence>
<keyword evidence="4" id="KW-0479">Metal-binding</keyword>
<dbReference type="GO" id="GO:0008270">
    <property type="term" value="F:zinc ion binding"/>
    <property type="evidence" value="ECO:0007669"/>
    <property type="project" value="UniProtKB-KW"/>
</dbReference>
<evidence type="ECO:0000256" key="2">
    <source>
        <dbReference type="ARBA" id="ARBA00012483"/>
    </source>
</evidence>
<dbReference type="InterPro" id="IPR017907">
    <property type="entry name" value="Znf_RING_CS"/>
</dbReference>
<dbReference type="InterPro" id="IPR013083">
    <property type="entry name" value="Znf_RING/FYVE/PHD"/>
</dbReference>
<dbReference type="Pfam" id="PF00097">
    <property type="entry name" value="zf-C3HC4"/>
    <property type="match status" value="1"/>
</dbReference>
<feature type="compositionally biased region" description="Basic and acidic residues" evidence="16">
    <location>
        <begin position="601"/>
        <end position="614"/>
    </location>
</feature>
<dbReference type="EMBL" id="CAVLEF010000001">
    <property type="protein sequence ID" value="CAK1540227.1"/>
    <property type="molecule type" value="Genomic_DNA"/>
</dbReference>
<feature type="compositionally biased region" description="Low complexity" evidence="16">
    <location>
        <begin position="394"/>
        <end position="407"/>
    </location>
</feature>
<evidence type="ECO:0000256" key="7">
    <source>
        <dbReference type="ARBA" id="ARBA00022833"/>
    </source>
</evidence>
<organism evidence="18 19">
    <name type="scientific">Leptosia nina</name>
    <dbReference type="NCBI Taxonomy" id="320188"/>
    <lineage>
        <taxon>Eukaryota</taxon>
        <taxon>Metazoa</taxon>
        <taxon>Ecdysozoa</taxon>
        <taxon>Arthropoda</taxon>
        <taxon>Hexapoda</taxon>
        <taxon>Insecta</taxon>
        <taxon>Pterygota</taxon>
        <taxon>Neoptera</taxon>
        <taxon>Endopterygota</taxon>
        <taxon>Lepidoptera</taxon>
        <taxon>Glossata</taxon>
        <taxon>Ditrysia</taxon>
        <taxon>Papilionoidea</taxon>
        <taxon>Pieridae</taxon>
        <taxon>Pierinae</taxon>
        <taxon>Leptosia</taxon>
    </lineage>
</organism>
<evidence type="ECO:0000256" key="9">
    <source>
        <dbReference type="ARBA" id="ARBA00023163"/>
    </source>
</evidence>
<evidence type="ECO:0000313" key="19">
    <source>
        <dbReference type="Proteomes" id="UP001497472"/>
    </source>
</evidence>
<evidence type="ECO:0000256" key="3">
    <source>
        <dbReference type="ARBA" id="ARBA00022679"/>
    </source>
</evidence>
<feature type="compositionally biased region" description="Polar residues" evidence="16">
    <location>
        <begin position="661"/>
        <end position="673"/>
    </location>
</feature>
<evidence type="ECO:0000256" key="6">
    <source>
        <dbReference type="ARBA" id="ARBA00022786"/>
    </source>
</evidence>
<keyword evidence="7" id="KW-0862">Zinc</keyword>
<feature type="region of interest" description="Disordered" evidence="16">
    <location>
        <begin position="388"/>
        <end position="683"/>
    </location>
</feature>
<feature type="compositionally biased region" description="Low complexity" evidence="16">
    <location>
        <begin position="465"/>
        <end position="514"/>
    </location>
</feature>
<dbReference type="InterPro" id="IPR001841">
    <property type="entry name" value="Znf_RING"/>
</dbReference>
<feature type="compositionally biased region" description="Polar residues" evidence="16">
    <location>
        <begin position="563"/>
        <end position="596"/>
    </location>
</feature>
<dbReference type="SUPFAM" id="SSF57850">
    <property type="entry name" value="RING/U-box"/>
    <property type="match status" value="1"/>
</dbReference>
<dbReference type="Pfam" id="PF26084">
    <property type="entry name" value="PWI_Topors"/>
    <property type="match status" value="1"/>
</dbReference>
<keyword evidence="19" id="KW-1185">Reference proteome</keyword>
<feature type="compositionally biased region" description="Polar residues" evidence="16">
    <location>
        <begin position="620"/>
        <end position="652"/>
    </location>
</feature>
<feature type="compositionally biased region" description="Polar residues" evidence="16">
    <location>
        <begin position="1"/>
        <end position="28"/>
    </location>
</feature>
<evidence type="ECO:0000256" key="8">
    <source>
        <dbReference type="ARBA" id="ARBA00023015"/>
    </source>
</evidence>
<feature type="domain" description="RING-type" evidence="17">
    <location>
        <begin position="34"/>
        <end position="73"/>
    </location>
</feature>
<dbReference type="PANTHER" id="PTHR46077:SF1">
    <property type="entry name" value="TOP1 BINDING ARGININE_SERINE RICH PROTEIN, E3 UBIQUITIN LIGASE"/>
    <property type="match status" value="1"/>
</dbReference>
<dbReference type="InterPro" id="IPR058746">
    <property type="entry name" value="Znf_RING-type_Topors"/>
</dbReference>
<feature type="compositionally biased region" description="Basic residues" evidence="16">
    <location>
        <begin position="516"/>
        <end position="549"/>
    </location>
</feature>
<dbReference type="PANTHER" id="PTHR46077">
    <property type="entry name" value="E3 UBIQUITIN-PROTEIN LIGASE TOPORS"/>
    <property type="match status" value="1"/>
</dbReference>
<feature type="region of interest" description="Disordered" evidence="16">
    <location>
        <begin position="316"/>
        <end position="357"/>
    </location>
</feature>
<evidence type="ECO:0000313" key="18">
    <source>
        <dbReference type="EMBL" id="CAK1540227.1"/>
    </source>
</evidence>
<dbReference type="GO" id="GO:0006513">
    <property type="term" value="P:protein monoubiquitination"/>
    <property type="evidence" value="ECO:0007669"/>
    <property type="project" value="TreeGrafter"/>
</dbReference>
<keyword evidence="6" id="KW-0833">Ubl conjugation pathway</keyword>
<dbReference type="Proteomes" id="UP001497472">
    <property type="component" value="Unassembled WGS sequence"/>
</dbReference>